<evidence type="ECO:0000313" key="6">
    <source>
        <dbReference type="EMBL" id="NYT48143.1"/>
    </source>
</evidence>
<dbReference type="SUPFAM" id="SSF55781">
    <property type="entry name" value="GAF domain-like"/>
    <property type="match status" value="1"/>
</dbReference>
<dbReference type="InterPro" id="IPR036390">
    <property type="entry name" value="WH_DNA-bd_sf"/>
</dbReference>
<protein>
    <submittedName>
        <fullName evidence="6">IclR family transcriptional regulator</fullName>
    </submittedName>
</protein>
<dbReference type="GO" id="GO:0003677">
    <property type="term" value="F:DNA binding"/>
    <property type="evidence" value="ECO:0007669"/>
    <property type="project" value="UniProtKB-KW"/>
</dbReference>
<dbReference type="Pfam" id="PF01614">
    <property type="entry name" value="IclR_C"/>
    <property type="match status" value="1"/>
</dbReference>
<dbReference type="EMBL" id="JACCEM010000001">
    <property type="protein sequence ID" value="NYT48143.1"/>
    <property type="molecule type" value="Genomic_DNA"/>
</dbReference>
<dbReference type="InterPro" id="IPR014757">
    <property type="entry name" value="Tscrpt_reg_IclR_C"/>
</dbReference>
<comment type="caution">
    <text evidence="6">The sequence shown here is derived from an EMBL/GenBank/DDBJ whole genome shotgun (WGS) entry which is preliminary data.</text>
</comment>
<dbReference type="SMART" id="SM00346">
    <property type="entry name" value="HTH_ICLR"/>
    <property type="match status" value="1"/>
</dbReference>
<reference evidence="6 7" key="1">
    <citation type="submission" date="2020-07" db="EMBL/GenBank/DDBJ databases">
        <title>Taxonomic revisions and descriptions of new bacterial species based on genomic comparisons in the high-G+C-content subgroup of the family Alcaligenaceae.</title>
        <authorList>
            <person name="Szabo A."/>
            <person name="Felfoldi T."/>
        </authorList>
    </citation>
    <scope>NUCLEOTIDE SEQUENCE [LARGE SCALE GENOMIC DNA]</scope>
    <source>
        <strain evidence="6 7">LMG 24012</strain>
    </source>
</reference>
<sequence length="263" mass="28296">MKKTETGGTQSIGRAAAVLRAVAAAGQAGYGLADVAAHVGIERPTAHRILRRLVDESLLVQDPSSRVYRLGPLLYELGLAAQPSVPALQWCSEALRDLSRITGDSAFLTVRSGLDAVCMDRQEGHFPIKVLVLGVGQRRPLGCGAGSIALMSLMPDQQVEELLERNAARLRARDEPCTARFMEMVRRAREDGYSTKDAPDLPVRSLGVALGDAYGHGICALSVSTLTPRVEQRLDLMVDALRSVARDLGVRMRGSTLRGPFPG</sequence>
<keyword evidence="2" id="KW-0238">DNA-binding</keyword>
<dbReference type="Pfam" id="PF09339">
    <property type="entry name" value="HTH_IclR"/>
    <property type="match status" value="1"/>
</dbReference>
<keyword evidence="1" id="KW-0805">Transcription regulation</keyword>
<dbReference type="GO" id="GO:0003700">
    <property type="term" value="F:DNA-binding transcription factor activity"/>
    <property type="evidence" value="ECO:0007669"/>
    <property type="project" value="TreeGrafter"/>
</dbReference>
<dbReference type="GO" id="GO:0045892">
    <property type="term" value="P:negative regulation of DNA-templated transcription"/>
    <property type="evidence" value="ECO:0007669"/>
    <property type="project" value="TreeGrafter"/>
</dbReference>
<evidence type="ECO:0000313" key="7">
    <source>
        <dbReference type="Proteomes" id="UP000559809"/>
    </source>
</evidence>
<dbReference type="AlphaFoldDB" id="A0A853FU83"/>
<evidence type="ECO:0000259" key="5">
    <source>
        <dbReference type="PROSITE" id="PS51078"/>
    </source>
</evidence>
<keyword evidence="7" id="KW-1185">Reference proteome</keyword>
<dbReference type="SUPFAM" id="SSF46785">
    <property type="entry name" value="Winged helix' DNA-binding domain"/>
    <property type="match status" value="1"/>
</dbReference>
<dbReference type="PANTHER" id="PTHR30136:SF39">
    <property type="entry name" value="TRANSCRIPTIONAL REGULATORY PROTEIN"/>
    <property type="match status" value="1"/>
</dbReference>
<proteinExistence type="predicted"/>
<dbReference type="InterPro" id="IPR050707">
    <property type="entry name" value="HTH_MetabolicPath_Reg"/>
</dbReference>
<keyword evidence="3" id="KW-0804">Transcription</keyword>
<dbReference type="InterPro" id="IPR036388">
    <property type="entry name" value="WH-like_DNA-bd_sf"/>
</dbReference>
<evidence type="ECO:0000256" key="2">
    <source>
        <dbReference type="ARBA" id="ARBA00023125"/>
    </source>
</evidence>
<dbReference type="PANTHER" id="PTHR30136">
    <property type="entry name" value="HELIX-TURN-HELIX TRANSCRIPTIONAL REGULATOR, ICLR FAMILY"/>
    <property type="match status" value="1"/>
</dbReference>
<dbReference type="Gene3D" id="3.30.450.40">
    <property type="match status" value="1"/>
</dbReference>
<evidence type="ECO:0000256" key="1">
    <source>
        <dbReference type="ARBA" id="ARBA00023015"/>
    </source>
</evidence>
<dbReference type="PROSITE" id="PS51078">
    <property type="entry name" value="ICLR_ED"/>
    <property type="match status" value="1"/>
</dbReference>
<dbReference type="Proteomes" id="UP000559809">
    <property type="component" value="Unassembled WGS sequence"/>
</dbReference>
<organism evidence="6 7">
    <name type="scientific">Parapusillimonas granuli</name>
    <dbReference type="NCBI Taxonomy" id="380911"/>
    <lineage>
        <taxon>Bacteria</taxon>
        <taxon>Pseudomonadati</taxon>
        <taxon>Pseudomonadota</taxon>
        <taxon>Betaproteobacteria</taxon>
        <taxon>Burkholderiales</taxon>
        <taxon>Alcaligenaceae</taxon>
        <taxon>Parapusillimonas</taxon>
    </lineage>
</organism>
<dbReference type="InterPro" id="IPR029016">
    <property type="entry name" value="GAF-like_dom_sf"/>
</dbReference>
<dbReference type="PROSITE" id="PS51077">
    <property type="entry name" value="HTH_ICLR"/>
    <property type="match status" value="1"/>
</dbReference>
<accession>A0A853FU83</accession>
<name>A0A853FU83_9BURK</name>
<feature type="domain" description="HTH iclR-type" evidence="4">
    <location>
        <begin position="9"/>
        <end position="72"/>
    </location>
</feature>
<feature type="domain" description="IclR-ED" evidence="5">
    <location>
        <begin position="73"/>
        <end position="254"/>
    </location>
</feature>
<gene>
    <name evidence="6" type="ORF">H0A72_02360</name>
</gene>
<evidence type="ECO:0000256" key="3">
    <source>
        <dbReference type="ARBA" id="ARBA00023163"/>
    </source>
</evidence>
<evidence type="ECO:0000259" key="4">
    <source>
        <dbReference type="PROSITE" id="PS51077"/>
    </source>
</evidence>
<dbReference type="Gene3D" id="1.10.10.10">
    <property type="entry name" value="Winged helix-like DNA-binding domain superfamily/Winged helix DNA-binding domain"/>
    <property type="match status" value="1"/>
</dbReference>
<dbReference type="RefSeq" id="WP_180153435.1">
    <property type="nucleotide sequence ID" value="NZ_JACCEM010000001.1"/>
</dbReference>
<dbReference type="InterPro" id="IPR005471">
    <property type="entry name" value="Tscrpt_reg_IclR_N"/>
</dbReference>